<dbReference type="Proteomes" id="UP000746612">
    <property type="component" value="Unassembled WGS sequence"/>
</dbReference>
<evidence type="ECO:0000256" key="1">
    <source>
        <dbReference type="SAM" id="Phobius"/>
    </source>
</evidence>
<dbReference type="AlphaFoldDB" id="A0A4E9EGG0"/>
<feature type="transmembrane region" description="Helical" evidence="1">
    <location>
        <begin position="32"/>
        <end position="51"/>
    </location>
</feature>
<dbReference type="EMBL" id="CAJPIJ010000136">
    <property type="protein sequence ID" value="CAG1986733.1"/>
    <property type="molecule type" value="Genomic_DNA"/>
</dbReference>
<sequence>MPGPISQFNFPLHPSPWFACAVLISGVCVDRFAFPLFFCLFLIAAFTLLVIKSSDGIPFSCFPYESKCEGRQSQQLSCNSFYGRASRKEGLTSDLRIMLGAP</sequence>
<gene>
    <name evidence="3" type="ORF">FUG_LOCUS431803</name>
    <name evidence="2" type="ORF">MDCFG202_LOCUS278359</name>
</gene>
<reference evidence="2" key="2">
    <citation type="submission" date="2021-03" db="EMBL/GenBank/DDBJ databases">
        <authorList>
            <person name="Alouane T."/>
            <person name="Langin T."/>
            <person name="Bonhomme L."/>
        </authorList>
    </citation>
    <scope>NUCLEOTIDE SEQUENCE</scope>
    <source>
        <strain evidence="2">MDC_Fg202</strain>
    </source>
</reference>
<evidence type="ECO:0000313" key="2">
    <source>
        <dbReference type="EMBL" id="CAG1986733.1"/>
    </source>
</evidence>
<keyword evidence="1" id="KW-1133">Transmembrane helix</keyword>
<keyword evidence="1" id="KW-0472">Membrane</keyword>
<evidence type="ECO:0000313" key="3">
    <source>
        <dbReference type="EMBL" id="VIO61671.1"/>
    </source>
</evidence>
<organism evidence="3">
    <name type="scientific">Gibberella zeae</name>
    <name type="common">Wheat head blight fungus</name>
    <name type="synonym">Fusarium graminearum</name>
    <dbReference type="NCBI Taxonomy" id="5518"/>
    <lineage>
        <taxon>Eukaryota</taxon>
        <taxon>Fungi</taxon>
        <taxon>Dikarya</taxon>
        <taxon>Ascomycota</taxon>
        <taxon>Pezizomycotina</taxon>
        <taxon>Sordariomycetes</taxon>
        <taxon>Hypocreomycetidae</taxon>
        <taxon>Hypocreales</taxon>
        <taxon>Nectriaceae</taxon>
        <taxon>Fusarium</taxon>
    </lineage>
</organism>
<name>A0A4E9EGG0_GIBZA</name>
<reference evidence="3" key="1">
    <citation type="submission" date="2019-04" db="EMBL/GenBank/DDBJ databases">
        <authorList>
            <person name="Melise S."/>
            <person name="Noan J."/>
            <person name="Okalmin O."/>
        </authorList>
    </citation>
    <scope>NUCLEOTIDE SEQUENCE</scope>
    <source>
        <strain evidence="3">FN9</strain>
    </source>
</reference>
<keyword evidence="1" id="KW-0812">Transmembrane</keyword>
<protein>
    <submittedName>
        <fullName evidence="3">Uncharacterized protein</fullName>
    </submittedName>
</protein>
<accession>A0A4E9EGG0</accession>
<proteinExistence type="predicted"/>
<dbReference type="EMBL" id="CAAKMV010000152">
    <property type="protein sequence ID" value="VIO61671.1"/>
    <property type="molecule type" value="Genomic_DNA"/>
</dbReference>